<feature type="chain" id="PRO_5007749675" evidence="2">
    <location>
        <begin position="28"/>
        <end position="489"/>
    </location>
</feature>
<keyword evidence="2" id="KW-0732">Signal</keyword>
<dbReference type="PATRIC" id="fig|206506.3.peg.1708"/>
<gene>
    <name evidence="3" type="ORF">AAV32_07980</name>
</gene>
<proteinExistence type="inferred from homology"/>
<evidence type="ECO:0000256" key="2">
    <source>
        <dbReference type="RuleBase" id="RU362097"/>
    </source>
</evidence>
<sequence length="489" mass="52134">MFLSHLASRRLGLAALAIALGGCSTLAPDYERPPLPVPASLDGASPDTTAVTYVPAAWRAVFVDQQLREVMELALANNRDLRVALLNIEKARAQYRIQRADSWPSVNLNGQHSASRSVISEDATQVNRSSSLQAGLSSWELDLFGRLRSLNQQALETYLETEQTQRSTQLSLLSETASAWLEIAASQQRLAVARDTLASQQRTLALTRAMHDEGVVSGVDLASVQASVESARVDVSAYETDLAQARNALDLLAGTAVPDRLLPDASLDAMQASVILSELPAGLPSSVLLLRPDVQAAEHALLAANANIGAARAAFFPRISLTAGAGIGSQSLSDLFDGGGHRIWSFAPSITLPIFNAGALRAELDVATLSRDINIAQYERAIQTAFRETADALAVRARIAERLDAQQALVAATQRSYDLADARYRNGVDSYLETLTAQRSLYAARQSLISLRLEEAINRITLFKVLGGDASNEAAPVAASAGTASALAP</sequence>
<dbReference type="GO" id="GO:0015562">
    <property type="term" value="F:efflux transmembrane transporter activity"/>
    <property type="evidence" value="ECO:0007669"/>
    <property type="project" value="InterPro"/>
</dbReference>
<evidence type="ECO:0000256" key="1">
    <source>
        <dbReference type="ARBA" id="ARBA00007613"/>
    </source>
</evidence>
<protein>
    <submittedName>
        <fullName evidence="3">Transporter</fullName>
    </submittedName>
</protein>
<dbReference type="EMBL" id="LBNE01000004">
    <property type="protein sequence ID" value="KKO71906.1"/>
    <property type="molecule type" value="Genomic_DNA"/>
</dbReference>
<dbReference type="NCBIfam" id="TIGR01845">
    <property type="entry name" value="outer_NodT"/>
    <property type="match status" value="1"/>
</dbReference>
<accession>A0A171KSN9</accession>
<evidence type="ECO:0000313" key="4">
    <source>
        <dbReference type="Proteomes" id="UP000078084"/>
    </source>
</evidence>
<feature type="signal peptide" evidence="2">
    <location>
        <begin position="1"/>
        <end position="27"/>
    </location>
</feature>
<dbReference type="AlphaFoldDB" id="A0A171KSN9"/>
<dbReference type="Gene3D" id="1.20.1600.10">
    <property type="entry name" value="Outer membrane efflux proteins (OEP)"/>
    <property type="match status" value="1"/>
</dbReference>
<comment type="subcellular location">
    <subcellularLocation>
        <location evidence="2">Cell membrane</location>
        <topology evidence="2">Lipid-anchor</topology>
    </subcellularLocation>
</comment>
<comment type="similarity">
    <text evidence="1 2">Belongs to the outer membrane factor (OMF) (TC 1.B.17) family.</text>
</comment>
<dbReference type="InterPro" id="IPR003423">
    <property type="entry name" value="OMP_efflux"/>
</dbReference>
<keyword evidence="2" id="KW-0564">Palmitate</keyword>
<evidence type="ECO:0000313" key="3">
    <source>
        <dbReference type="EMBL" id="KKO71906.1"/>
    </source>
</evidence>
<dbReference type="Pfam" id="PF02321">
    <property type="entry name" value="OEP"/>
    <property type="match status" value="2"/>
</dbReference>
<keyword evidence="2" id="KW-0449">Lipoprotein</keyword>
<comment type="caution">
    <text evidence="3">The sequence shown here is derived from an EMBL/GenBank/DDBJ whole genome shotgun (WGS) entry which is preliminary data.</text>
</comment>
<dbReference type="OrthoDB" id="9770517at2"/>
<reference evidence="3 4" key="1">
    <citation type="submission" date="2015-04" db="EMBL/GenBank/DDBJ databases">
        <title>Genome sequence of Kerstersia gyiorum CG1.</title>
        <authorList>
            <person name="Greninger A.L."/>
            <person name="Kozyreva V."/>
            <person name="Chaturvedi V."/>
        </authorList>
    </citation>
    <scope>NUCLEOTIDE SEQUENCE [LARGE SCALE GENOMIC DNA]</scope>
    <source>
        <strain evidence="3 4">CG1</strain>
    </source>
</reference>
<keyword evidence="2" id="KW-0472">Membrane</keyword>
<keyword evidence="2" id="KW-0812">Transmembrane</keyword>
<organism evidence="3 4">
    <name type="scientific">Kerstersia gyiorum</name>
    <dbReference type="NCBI Taxonomy" id="206506"/>
    <lineage>
        <taxon>Bacteria</taxon>
        <taxon>Pseudomonadati</taxon>
        <taxon>Pseudomonadota</taxon>
        <taxon>Betaproteobacteria</taxon>
        <taxon>Burkholderiales</taxon>
        <taxon>Alcaligenaceae</taxon>
        <taxon>Kerstersia</taxon>
    </lineage>
</organism>
<dbReference type="Proteomes" id="UP000078084">
    <property type="component" value="Unassembled WGS sequence"/>
</dbReference>
<keyword evidence="2" id="KW-1134">Transmembrane beta strand</keyword>
<dbReference type="Gene3D" id="2.20.200.10">
    <property type="entry name" value="Outer membrane efflux proteins (OEP)"/>
    <property type="match status" value="1"/>
</dbReference>
<dbReference type="SUPFAM" id="SSF56954">
    <property type="entry name" value="Outer membrane efflux proteins (OEP)"/>
    <property type="match status" value="1"/>
</dbReference>
<dbReference type="GO" id="GO:0005886">
    <property type="term" value="C:plasma membrane"/>
    <property type="evidence" value="ECO:0007669"/>
    <property type="project" value="UniProtKB-SubCell"/>
</dbReference>
<dbReference type="PANTHER" id="PTHR30203:SF32">
    <property type="entry name" value="CATION EFFLUX SYSTEM PROTEIN CUSC"/>
    <property type="match status" value="1"/>
</dbReference>
<dbReference type="RefSeq" id="WP_068370169.1">
    <property type="nucleotide sequence ID" value="NZ_CP033936.1"/>
</dbReference>
<dbReference type="STRING" id="206506.AAV32_07980"/>
<name>A0A171KSN9_9BURK</name>
<dbReference type="PANTHER" id="PTHR30203">
    <property type="entry name" value="OUTER MEMBRANE CATION EFFLUX PROTEIN"/>
    <property type="match status" value="1"/>
</dbReference>
<dbReference type="InterPro" id="IPR010131">
    <property type="entry name" value="MdtP/NodT-like"/>
</dbReference>
<keyword evidence="4" id="KW-1185">Reference proteome</keyword>